<dbReference type="PANTHER" id="PTHR23023">
    <property type="entry name" value="DIMETHYLANILINE MONOOXYGENASE"/>
    <property type="match status" value="1"/>
</dbReference>
<proteinExistence type="inferred from homology"/>
<evidence type="ECO:0000256" key="16">
    <source>
        <dbReference type="ARBA" id="ARBA00034536"/>
    </source>
</evidence>
<dbReference type="EMBL" id="BGPR01059010">
    <property type="protein sequence ID" value="GBO35088.1"/>
    <property type="molecule type" value="Genomic_DNA"/>
</dbReference>
<protein>
    <recommendedName>
        <fullName evidence="16">Flavin-containing monooxygenase 1</fullName>
        <ecNumber evidence="15">1.14.13.148</ecNumber>
        <ecNumber evidence="4">1.14.13.8</ecNumber>
    </recommendedName>
    <alternativeName>
        <fullName evidence="18">Dimethylaniline monooxygenase [N-oxide-forming] 1</fullName>
    </alternativeName>
    <alternativeName>
        <fullName evidence="14">Dimethylaniline oxidase 1</fullName>
    </alternativeName>
    <alternativeName>
        <fullName evidence="17">Trimethylamine monooxygenase</fullName>
    </alternativeName>
</protein>
<evidence type="ECO:0000256" key="21">
    <source>
        <dbReference type="ARBA" id="ARBA00048041"/>
    </source>
</evidence>
<evidence type="ECO:0000256" key="9">
    <source>
        <dbReference type="ARBA" id="ARBA00022857"/>
    </source>
</evidence>
<gene>
    <name evidence="24" type="primary">FMO2_2</name>
    <name evidence="24" type="ORF">AVEN_141533_1</name>
</gene>
<keyword evidence="13" id="KW-0472">Membrane</keyword>
<keyword evidence="9" id="KW-0521">NADP</keyword>
<keyword evidence="5" id="KW-0285">Flavoprotein</keyword>
<comment type="function">
    <text evidence="19">Broad spectrum monooxygenase that catalyzes the oxygenation of a wide variety of nitrogen- and sulfur-containing compounds including xenobiotics. Catalyzes the S-oxygenation of hypotaurine to produce taurine, an organic osmolyte involved in cell volume regulation as well as a variety of cytoprotective and developmental processes. In vitro, catalyzes the N-oxygenation of trimethylamine (TMA) to produce trimethylamine N-oxide (TMAO) and could therefore participate to the detoxification of this compound that is generated by the action of gut microbiota from dietary precursors such as choline, choline containing compounds, betaine or L-carnitine.</text>
</comment>
<evidence type="ECO:0000256" key="12">
    <source>
        <dbReference type="ARBA" id="ARBA00023033"/>
    </source>
</evidence>
<evidence type="ECO:0000256" key="15">
    <source>
        <dbReference type="ARBA" id="ARBA00034528"/>
    </source>
</evidence>
<dbReference type="PRINTS" id="PR01121">
    <property type="entry name" value="FMOXYGENASE1"/>
</dbReference>
<evidence type="ECO:0000256" key="4">
    <source>
        <dbReference type="ARBA" id="ARBA00012850"/>
    </source>
</evidence>
<dbReference type="Pfam" id="PF00743">
    <property type="entry name" value="FMO-like"/>
    <property type="match status" value="1"/>
</dbReference>
<comment type="caution">
    <text evidence="24">The sequence shown here is derived from an EMBL/GenBank/DDBJ whole genome shotgun (WGS) entry which is preliminary data.</text>
</comment>
<evidence type="ECO:0000256" key="8">
    <source>
        <dbReference type="ARBA" id="ARBA00022827"/>
    </source>
</evidence>
<dbReference type="InterPro" id="IPR000960">
    <property type="entry name" value="Flavin_mOase"/>
</dbReference>
<dbReference type="Gene3D" id="3.50.50.60">
    <property type="entry name" value="FAD/NAD(P)-binding domain"/>
    <property type="match status" value="1"/>
</dbReference>
<dbReference type="EC" id="1.14.13.148" evidence="15"/>
<dbReference type="AlphaFoldDB" id="A0A4Y2WEQ4"/>
<name>A0A4Y2WEQ4_ARAVE</name>
<evidence type="ECO:0000256" key="11">
    <source>
        <dbReference type="ARBA" id="ARBA00023002"/>
    </source>
</evidence>
<dbReference type="InterPro" id="IPR036188">
    <property type="entry name" value="FAD/NAD-bd_sf"/>
</dbReference>
<dbReference type="GO" id="GO:0034899">
    <property type="term" value="F:trimethylamine monooxygenase activity"/>
    <property type="evidence" value="ECO:0007669"/>
    <property type="project" value="UniProtKB-EC"/>
</dbReference>
<comment type="cofactor">
    <cofactor evidence="1">
        <name>FAD</name>
        <dbReference type="ChEBI" id="CHEBI:57692"/>
    </cofactor>
</comment>
<keyword evidence="8" id="KW-0274">FAD</keyword>
<comment type="catalytic activity">
    <reaction evidence="23">
        <text>N,N-dimethylaniline + NADPH + O2 + H(+) = N,N-dimethylaniline N-oxide + NADP(+) + H2O</text>
        <dbReference type="Rhea" id="RHEA:24468"/>
        <dbReference type="ChEBI" id="CHEBI:15377"/>
        <dbReference type="ChEBI" id="CHEBI:15378"/>
        <dbReference type="ChEBI" id="CHEBI:15379"/>
        <dbReference type="ChEBI" id="CHEBI:16269"/>
        <dbReference type="ChEBI" id="CHEBI:17735"/>
        <dbReference type="ChEBI" id="CHEBI:57783"/>
        <dbReference type="ChEBI" id="CHEBI:58349"/>
        <dbReference type="EC" id="1.14.13.8"/>
    </reaction>
    <physiologicalReaction direction="left-to-right" evidence="23">
        <dbReference type="Rhea" id="RHEA:24469"/>
    </physiologicalReaction>
</comment>
<keyword evidence="25" id="KW-1185">Reference proteome</keyword>
<dbReference type="FunFam" id="3.50.50.60:FF:000159">
    <property type="entry name" value="Dimethylaniline monooxygenase [N-oxide-forming]"/>
    <property type="match status" value="1"/>
</dbReference>
<evidence type="ECO:0000256" key="7">
    <source>
        <dbReference type="ARBA" id="ARBA00022824"/>
    </source>
</evidence>
<keyword evidence="6" id="KW-0812">Transmembrane</keyword>
<dbReference type="InterPro" id="IPR050346">
    <property type="entry name" value="FMO-like"/>
</dbReference>
<dbReference type="EC" id="1.14.13.8" evidence="4"/>
<dbReference type="SUPFAM" id="SSF51905">
    <property type="entry name" value="FAD/NAD(P)-binding domain"/>
    <property type="match status" value="2"/>
</dbReference>
<evidence type="ECO:0000256" key="23">
    <source>
        <dbReference type="ARBA" id="ARBA00049443"/>
    </source>
</evidence>
<accession>A0A4Y2WEQ4</accession>
<evidence type="ECO:0000256" key="19">
    <source>
        <dbReference type="ARBA" id="ARBA00045957"/>
    </source>
</evidence>
<keyword evidence="12 24" id="KW-0503">Monooxygenase</keyword>
<dbReference type="GO" id="GO:0005789">
    <property type="term" value="C:endoplasmic reticulum membrane"/>
    <property type="evidence" value="ECO:0007669"/>
    <property type="project" value="UniProtKB-SubCell"/>
</dbReference>
<comment type="subcellular location">
    <subcellularLocation>
        <location evidence="2">Endoplasmic reticulum membrane</location>
        <topology evidence="2">Single-pass membrane protein</topology>
    </subcellularLocation>
</comment>
<dbReference type="Proteomes" id="UP000499080">
    <property type="component" value="Unassembled WGS sequence"/>
</dbReference>
<evidence type="ECO:0000256" key="14">
    <source>
        <dbReference type="ARBA" id="ARBA00029725"/>
    </source>
</evidence>
<evidence type="ECO:0000256" key="20">
    <source>
        <dbReference type="ARBA" id="ARBA00047338"/>
    </source>
</evidence>
<keyword evidence="10" id="KW-1133">Transmembrane helix</keyword>
<dbReference type="OrthoDB" id="66881at2759"/>
<evidence type="ECO:0000256" key="1">
    <source>
        <dbReference type="ARBA" id="ARBA00001974"/>
    </source>
</evidence>
<evidence type="ECO:0000256" key="3">
    <source>
        <dbReference type="ARBA" id="ARBA00009183"/>
    </source>
</evidence>
<evidence type="ECO:0000256" key="6">
    <source>
        <dbReference type="ARBA" id="ARBA00022692"/>
    </source>
</evidence>
<dbReference type="GO" id="GO:0050660">
    <property type="term" value="F:flavin adenine dinucleotide binding"/>
    <property type="evidence" value="ECO:0007669"/>
    <property type="project" value="InterPro"/>
</dbReference>
<dbReference type="GO" id="GO:0050661">
    <property type="term" value="F:NADP binding"/>
    <property type="evidence" value="ECO:0007669"/>
    <property type="project" value="InterPro"/>
</dbReference>
<dbReference type="PRINTS" id="PR00370">
    <property type="entry name" value="FMOXYGENASE"/>
</dbReference>
<comment type="catalytic activity">
    <reaction evidence="22">
        <text>trimethylamine + NADPH + O2 = trimethylamine N-oxide + NADP(+) + H2O</text>
        <dbReference type="Rhea" id="RHEA:31979"/>
        <dbReference type="ChEBI" id="CHEBI:15377"/>
        <dbReference type="ChEBI" id="CHEBI:15379"/>
        <dbReference type="ChEBI" id="CHEBI:15724"/>
        <dbReference type="ChEBI" id="CHEBI:57783"/>
        <dbReference type="ChEBI" id="CHEBI:58349"/>
        <dbReference type="ChEBI" id="CHEBI:58389"/>
        <dbReference type="EC" id="1.14.13.148"/>
    </reaction>
    <physiologicalReaction direction="left-to-right" evidence="22">
        <dbReference type="Rhea" id="RHEA:31980"/>
    </physiologicalReaction>
</comment>
<keyword evidence="11" id="KW-0560">Oxidoreductase</keyword>
<evidence type="ECO:0000256" key="18">
    <source>
        <dbReference type="ARBA" id="ARBA00034561"/>
    </source>
</evidence>
<evidence type="ECO:0000256" key="22">
    <source>
        <dbReference type="ARBA" id="ARBA00048088"/>
    </source>
</evidence>
<evidence type="ECO:0000256" key="13">
    <source>
        <dbReference type="ARBA" id="ARBA00023136"/>
    </source>
</evidence>
<evidence type="ECO:0000313" key="24">
    <source>
        <dbReference type="EMBL" id="GBO35088.1"/>
    </source>
</evidence>
<comment type="catalytic activity">
    <reaction evidence="20">
        <text>hypotaurine + NADH + O2 + H(+) = taurine + NAD(+) + H2O</text>
        <dbReference type="Rhea" id="RHEA:74111"/>
        <dbReference type="ChEBI" id="CHEBI:15377"/>
        <dbReference type="ChEBI" id="CHEBI:15378"/>
        <dbReference type="ChEBI" id="CHEBI:15379"/>
        <dbReference type="ChEBI" id="CHEBI:57540"/>
        <dbReference type="ChEBI" id="CHEBI:57853"/>
        <dbReference type="ChEBI" id="CHEBI:57945"/>
        <dbReference type="ChEBI" id="CHEBI:507393"/>
        <dbReference type="EC" id="1.14.13.8"/>
    </reaction>
    <physiologicalReaction direction="left-to-right" evidence="20">
        <dbReference type="Rhea" id="RHEA:74112"/>
    </physiologicalReaction>
</comment>
<evidence type="ECO:0000256" key="5">
    <source>
        <dbReference type="ARBA" id="ARBA00022630"/>
    </source>
</evidence>
<comment type="similarity">
    <text evidence="3">Belongs to the FMO family.</text>
</comment>
<dbReference type="GO" id="GO:0004499">
    <property type="term" value="F:N,N-dimethylaniline monooxygenase activity"/>
    <property type="evidence" value="ECO:0007669"/>
    <property type="project" value="InterPro"/>
</dbReference>
<dbReference type="InterPro" id="IPR020946">
    <property type="entry name" value="Flavin_mOase-like"/>
</dbReference>
<feature type="non-terminal residue" evidence="24">
    <location>
        <position position="1"/>
    </location>
</feature>
<evidence type="ECO:0000256" key="17">
    <source>
        <dbReference type="ARBA" id="ARBA00034554"/>
    </source>
</evidence>
<organism evidence="24 25">
    <name type="scientific">Araneus ventricosus</name>
    <name type="common">Orbweaver spider</name>
    <name type="synonym">Epeira ventricosa</name>
    <dbReference type="NCBI Taxonomy" id="182803"/>
    <lineage>
        <taxon>Eukaryota</taxon>
        <taxon>Metazoa</taxon>
        <taxon>Ecdysozoa</taxon>
        <taxon>Arthropoda</taxon>
        <taxon>Chelicerata</taxon>
        <taxon>Arachnida</taxon>
        <taxon>Araneae</taxon>
        <taxon>Araneomorphae</taxon>
        <taxon>Entelegynae</taxon>
        <taxon>Araneoidea</taxon>
        <taxon>Araneidae</taxon>
        <taxon>Araneus</taxon>
    </lineage>
</organism>
<reference evidence="24 25" key="1">
    <citation type="journal article" date="2019" name="Sci. Rep.">
        <title>Orb-weaving spider Araneus ventricosus genome elucidates the spidroin gene catalogue.</title>
        <authorList>
            <person name="Kono N."/>
            <person name="Nakamura H."/>
            <person name="Ohtoshi R."/>
            <person name="Moran D.A.P."/>
            <person name="Shinohara A."/>
            <person name="Yoshida Y."/>
            <person name="Fujiwara M."/>
            <person name="Mori M."/>
            <person name="Tomita M."/>
            <person name="Arakawa K."/>
        </authorList>
    </citation>
    <scope>NUCLEOTIDE SEQUENCE [LARGE SCALE GENOMIC DNA]</scope>
</reference>
<comment type="catalytic activity">
    <reaction evidence="21">
        <text>hypotaurine + NADPH + O2 + H(+) = taurine + NADP(+) + H2O</text>
        <dbReference type="Rhea" id="RHEA:69819"/>
        <dbReference type="ChEBI" id="CHEBI:15377"/>
        <dbReference type="ChEBI" id="CHEBI:15378"/>
        <dbReference type="ChEBI" id="CHEBI:15379"/>
        <dbReference type="ChEBI" id="CHEBI:57783"/>
        <dbReference type="ChEBI" id="CHEBI:57853"/>
        <dbReference type="ChEBI" id="CHEBI:58349"/>
        <dbReference type="ChEBI" id="CHEBI:507393"/>
        <dbReference type="EC" id="1.14.13.8"/>
    </reaction>
    <physiologicalReaction direction="left-to-right" evidence="21">
        <dbReference type="Rhea" id="RHEA:69820"/>
    </physiologicalReaction>
</comment>
<evidence type="ECO:0000256" key="10">
    <source>
        <dbReference type="ARBA" id="ARBA00022989"/>
    </source>
</evidence>
<evidence type="ECO:0000313" key="25">
    <source>
        <dbReference type="Proteomes" id="UP000499080"/>
    </source>
</evidence>
<sequence>LMAPSAKKIAVLGGGFAGLFSVVCLNEEGGFEPVCFEKTSNPGGTWFYREEAFDGVPSIMPTTIINHSKEMGALSTYPPAKECSNFMRHNELYDYAMGYFKSKDALNHIQCNMEVIKVRRAPDYEETGRWVVTVKNTVSGEETTDTYDGVLVCVGHLNMPQMPSYPGQGLFKGKILHTHSLKGVESYRGKNVVVVGMGCSALDAAVEISNVAKQVYISTRSGAHVLQRVGPHGYPFDWTLARRFLSSLFSIIPAFVLSWILESLYIDPQFNQKLYNVKPKDHFLSKDPVINDHLAAKLLSGLVIQRPDIESFTEDGVIFEGDTEVTKADAVIMATGYTWKFPFLEDDVIVKEEGRINLYKCMFPIQLLHATLAVIGFLLPFGPGFPVGELQCRWASQVLAGKCKLPSKEVMLKDVVDRCNYNVKRYKPSEKMSVRVDFIPYCDDIASQFGAKPNFLKILLTDPKLFFKLVFGPSLSYQYRLQGPHSWTGAREAIMTSTDRILYPLTKRSTKDTYENILVTMVKKPMRMLFF</sequence>
<keyword evidence="7" id="KW-0256">Endoplasmic reticulum</keyword>
<dbReference type="InterPro" id="IPR002253">
    <property type="entry name" value="Flavin_mOase_1"/>
</dbReference>
<evidence type="ECO:0000256" key="2">
    <source>
        <dbReference type="ARBA" id="ARBA00004389"/>
    </source>
</evidence>
<dbReference type="PIRSF" id="PIRSF000332">
    <property type="entry name" value="FMO"/>
    <property type="match status" value="1"/>
</dbReference>